<keyword evidence="3" id="KW-1185">Reference proteome</keyword>
<feature type="region of interest" description="Disordered" evidence="1">
    <location>
        <begin position="245"/>
        <end position="278"/>
    </location>
</feature>
<dbReference type="AlphaFoldDB" id="A0AA38XHS8"/>
<dbReference type="EMBL" id="JAPDRN010000197">
    <property type="protein sequence ID" value="KAJ9613721.1"/>
    <property type="molecule type" value="Genomic_DNA"/>
</dbReference>
<gene>
    <name evidence="2" type="ORF">H2204_014715</name>
</gene>
<comment type="caution">
    <text evidence="2">The sequence shown here is derived from an EMBL/GenBank/DDBJ whole genome shotgun (WGS) entry which is preliminary data.</text>
</comment>
<evidence type="ECO:0000313" key="2">
    <source>
        <dbReference type="EMBL" id="KAJ9613721.1"/>
    </source>
</evidence>
<accession>A0AA38XHS8</accession>
<evidence type="ECO:0000313" key="3">
    <source>
        <dbReference type="Proteomes" id="UP001172681"/>
    </source>
</evidence>
<sequence>MIYIPNSDICNVVVSKEGFHMSIPFYFIVSKKIPSSDPQSPEHCLQLPPSIELGAVIVDETGKRFAQPSISYALRAKVCFAARTDDETMPPVESSLPLILRPRTKEFPPTDTIDFPTEFKLQVSKSVRRSLFARNLGTLTVSIQEPRPLIYDASSMGSLTECHVGLELLALDSGDVHQALQAMEISIHSWVRVKTFYSVKSFSQLPSQTLLSSDGKTRLRDDFLKLETRNLPHVSWSYQYHSVESGGDDANNGSTTQPDSGSSSCSGPASPSQAPSGRWTARFTHPIRVQSRVLPTFCSAIVARLYTVIVRLKVSGIRRESFNLEIPLQVVHASSNDASDEEYPFIRPLEEDRTSMDFRRASTTSWFSDESLASSTLFRNFIPLILLRIASISLLTITHKQRCADATLAKTTLYRESTLCSQPWWPPGVHNGV</sequence>
<protein>
    <submittedName>
        <fullName evidence="2">Uncharacterized protein</fullName>
    </submittedName>
</protein>
<reference evidence="2" key="1">
    <citation type="submission" date="2022-10" db="EMBL/GenBank/DDBJ databases">
        <title>Culturing micro-colonial fungi from biological soil crusts in the Mojave desert and describing Neophaeococcomyces mojavensis, and introducing the new genera and species Taxawa tesnikishii.</title>
        <authorList>
            <person name="Kurbessoian T."/>
            <person name="Stajich J.E."/>
        </authorList>
    </citation>
    <scope>NUCLEOTIDE SEQUENCE</scope>
    <source>
        <strain evidence="2">TK_35</strain>
    </source>
</reference>
<dbReference type="Proteomes" id="UP001172681">
    <property type="component" value="Unassembled WGS sequence"/>
</dbReference>
<evidence type="ECO:0000256" key="1">
    <source>
        <dbReference type="SAM" id="MobiDB-lite"/>
    </source>
</evidence>
<organism evidence="2 3">
    <name type="scientific">Knufia peltigerae</name>
    <dbReference type="NCBI Taxonomy" id="1002370"/>
    <lineage>
        <taxon>Eukaryota</taxon>
        <taxon>Fungi</taxon>
        <taxon>Dikarya</taxon>
        <taxon>Ascomycota</taxon>
        <taxon>Pezizomycotina</taxon>
        <taxon>Eurotiomycetes</taxon>
        <taxon>Chaetothyriomycetidae</taxon>
        <taxon>Chaetothyriales</taxon>
        <taxon>Trichomeriaceae</taxon>
        <taxon>Knufia</taxon>
    </lineage>
</organism>
<name>A0AA38XHS8_9EURO</name>
<feature type="compositionally biased region" description="Low complexity" evidence="1">
    <location>
        <begin position="253"/>
        <end position="277"/>
    </location>
</feature>
<proteinExistence type="predicted"/>